<keyword evidence="2" id="KW-1185">Reference proteome</keyword>
<evidence type="ECO:0000313" key="1">
    <source>
        <dbReference type="EMBL" id="EGD21756.1"/>
    </source>
</evidence>
<gene>
    <name evidence="1" type="ORF">HMPREF0724_14530</name>
</gene>
<comment type="caution">
    <text evidence="1">The sequence shown here is derived from an EMBL/GenBank/DDBJ whole genome shotgun (WGS) entry which is preliminary data.</text>
</comment>
<name>E9T6X4_RHOHA</name>
<dbReference type="Proteomes" id="UP000004245">
    <property type="component" value="Unassembled WGS sequence"/>
</dbReference>
<reference evidence="1" key="1">
    <citation type="submission" date="2011-01" db="EMBL/GenBank/DDBJ databases">
        <authorList>
            <person name="Muzny D."/>
            <person name="Qin X."/>
            <person name="Buhay C."/>
            <person name="Dugan-Rocha S."/>
            <person name="Ding Y."/>
            <person name="Chen G."/>
            <person name="Hawes A."/>
            <person name="Holder M."/>
            <person name="Jhangiani S."/>
            <person name="Johnson A."/>
            <person name="Khan Z."/>
            <person name="Li Z."/>
            <person name="Liu W."/>
            <person name="Liu X."/>
            <person name="Perez L."/>
            <person name="Shen H."/>
            <person name="Wang Q."/>
            <person name="Watt J."/>
            <person name="Xi L."/>
            <person name="Xin Y."/>
            <person name="Zhou J."/>
            <person name="Deng J."/>
            <person name="Jiang H."/>
            <person name="Liu Y."/>
            <person name="Qu J."/>
            <person name="Song X.-Z."/>
            <person name="Zhang L."/>
            <person name="Villasana D."/>
            <person name="Johnson A."/>
            <person name="Liu J."/>
            <person name="Liyanage D."/>
            <person name="Lorensuhewa L."/>
            <person name="Robinson T."/>
            <person name="Song A."/>
            <person name="Song B.-B."/>
            <person name="Dinh H."/>
            <person name="Thornton R."/>
            <person name="Coyle M."/>
            <person name="Francisco L."/>
            <person name="Jackson L."/>
            <person name="Javaid M."/>
            <person name="Korchina V."/>
            <person name="Kovar C."/>
            <person name="Mata R."/>
            <person name="Mathew T."/>
            <person name="Ngo R."/>
            <person name="Nguyen L."/>
            <person name="Nguyen N."/>
            <person name="Okwuonu G."/>
            <person name="Ongeri F."/>
            <person name="Pham C."/>
            <person name="Simmons D."/>
            <person name="Wilczek-Boney K."/>
            <person name="Hale W."/>
            <person name="Jakkamsetti A."/>
            <person name="Pham P."/>
            <person name="Ruth R."/>
            <person name="San Lucas F."/>
            <person name="Warren J."/>
            <person name="Zhang J."/>
            <person name="Zhao Z."/>
            <person name="Zhou C."/>
            <person name="Zhu D."/>
            <person name="Lee S."/>
            <person name="Bess C."/>
            <person name="Blankenburg K."/>
            <person name="Forbes L."/>
            <person name="Fu Q."/>
            <person name="Gubbala S."/>
            <person name="Hirani K."/>
            <person name="Jayaseelan J.C."/>
            <person name="Lara F."/>
            <person name="Munidasa M."/>
            <person name="Palculict T."/>
            <person name="Patil S."/>
            <person name="Pu L.-L."/>
            <person name="Saada N."/>
            <person name="Tang L."/>
            <person name="Weissenberger G."/>
            <person name="Zhu Y."/>
            <person name="Hemphill L."/>
            <person name="Shang Y."/>
            <person name="Youmans B."/>
            <person name="Ayvaz T."/>
            <person name="Ross M."/>
            <person name="Santibanez J."/>
            <person name="Aqrawi P."/>
            <person name="Gross S."/>
            <person name="Joshi V."/>
            <person name="Fowler G."/>
            <person name="Nazareth L."/>
            <person name="Reid J."/>
            <person name="Worley K."/>
            <person name="Petrosino J."/>
            <person name="Highlander S."/>
            <person name="Gibbs R."/>
        </authorList>
    </citation>
    <scope>NUCLEOTIDE SEQUENCE [LARGE SCALE GENOMIC DNA]</scope>
    <source>
        <strain evidence="1">ATCC 33707</strain>
    </source>
</reference>
<evidence type="ECO:0000313" key="2">
    <source>
        <dbReference type="Proteomes" id="UP000004245"/>
    </source>
</evidence>
<proteinExistence type="predicted"/>
<dbReference type="HOGENOM" id="CLU_2207995_0_0_11"/>
<dbReference type="AlphaFoldDB" id="E9T6X4"/>
<dbReference type="EMBL" id="ADNW02000028">
    <property type="protein sequence ID" value="EGD21756.1"/>
    <property type="molecule type" value="Genomic_DNA"/>
</dbReference>
<organism evidence="1 2">
    <name type="scientific">Prescottella equi ATCC 33707</name>
    <dbReference type="NCBI Taxonomy" id="525370"/>
    <lineage>
        <taxon>Bacteria</taxon>
        <taxon>Bacillati</taxon>
        <taxon>Actinomycetota</taxon>
        <taxon>Actinomycetes</taxon>
        <taxon>Mycobacteriales</taxon>
        <taxon>Nocardiaceae</taxon>
        <taxon>Prescottella</taxon>
    </lineage>
</organism>
<accession>E9T6X4</accession>
<sequence>MDRRFHDRFLHVFGRRLIGHVFSSSPRARPSVCLSNVTRPRGGDGCVLVPRARDCLVSLHVLHSVRYHCRIARCLAGWRRSTAHAPDRSRPERLLIQRASRDRDYLY</sequence>
<protein>
    <submittedName>
        <fullName evidence="1">Uncharacterized protein</fullName>
    </submittedName>
</protein>